<dbReference type="AlphaFoldDB" id="R4KR58"/>
<dbReference type="Pfam" id="PF00753">
    <property type="entry name" value="Lactamase_B"/>
    <property type="match status" value="1"/>
</dbReference>
<name>R4KR58_9FIRM</name>
<evidence type="ECO:0000259" key="5">
    <source>
        <dbReference type="SMART" id="SM00849"/>
    </source>
</evidence>
<keyword evidence="2" id="KW-0479">Metal-binding</keyword>
<dbReference type="HOGENOM" id="CLU_030571_5_4_9"/>
<evidence type="ECO:0000256" key="2">
    <source>
        <dbReference type="ARBA" id="ARBA00022723"/>
    </source>
</evidence>
<accession>R4KR58</accession>
<evidence type="ECO:0000313" key="7">
    <source>
        <dbReference type="Proteomes" id="UP000013520"/>
    </source>
</evidence>
<dbReference type="Gene3D" id="3.60.15.10">
    <property type="entry name" value="Ribonuclease Z/Hydroxyacylglutathione hydrolase-like"/>
    <property type="match status" value="1"/>
</dbReference>
<dbReference type="GO" id="GO:0016787">
    <property type="term" value="F:hydrolase activity"/>
    <property type="evidence" value="ECO:0007669"/>
    <property type="project" value="UniProtKB-KW"/>
</dbReference>
<dbReference type="PANTHER" id="PTHR46233:SF3">
    <property type="entry name" value="HYDROXYACYLGLUTATHIONE HYDROLASE GLOC"/>
    <property type="match status" value="1"/>
</dbReference>
<dbReference type="InterPro" id="IPR051453">
    <property type="entry name" value="MBL_Glyoxalase_II"/>
</dbReference>
<proteinExistence type="predicted"/>
<dbReference type="EMBL" id="CP003273">
    <property type="protein sequence ID" value="AGL02101.1"/>
    <property type="molecule type" value="Genomic_DNA"/>
</dbReference>
<evidence type="ECO:0000256" key="1">
    <source>
        <dbReference type="ARBA" id="ARBA00001947"/>
    </source>
</evidence>
<feature type="domain" description="Metallo-beta-lactamase" evidence="5">
    <location>
        <begin position="12"/>
        <end position="188"/>
    </location>
</feature>
<dbReference type="GO" id="GO:0046872">
    <property type="term" value="F:metal ion binding"/>
    <property type="evidence" value="ECO:0007669"/>
    <property type="project" value="UniProtKB-KW"/>
</dbReference>
<dbReference type="Proteomes" id="UP000013520">
    <property type="component" value="Chromosome"/>
</dbReference>
<dbReference type="OrthoDB" id="9802248at2"/>
<keyword evidence="4" id="KW-0862">Zinc</keyword>
<dbReference type="InterPro" id="IPR001279">
    <property type="entry name" value="Metallo-B-lactamas"/>
</dbReference>
<comment type="cofactor">
    <cofactor evidence="1">
        <name>Zn(2+)</name>
        <dbReference type="ChEBI" id="CHEBI:29105"/>
    </cofactor>
</comment>
<sequence>MIFYRLEVGSLATNCYIIGCPETGIGAVVDPGDEGEIILNKLDSLQLKCKYIILTHGHIDHIGALDEVHAATGAKVLMHAGDMQRLTNPSRYSFLPVRSLKFPGVDRLLEDGDKIQVGNITLEVLHTPGHTPGGICLKAGDILITGDTLFACSVGRSDLPGGNHQVLINSIKTKLLGFADETEIYPGHGPASTIGAEKRYNPFL</sequence>
<gene>
    <name evidence="6" type="ORF">Desgi_2697</name>
</gene>
<dbReference type="CDD" id="cd06262">
    <property type="entry name" value="metallo-hydrolase-like_MBL-fold"/>
    <property type="match status" value="1"/>
</dbReference>
<dbReference type="InterPro" id="IPR036866">
    <property type="entry name" value="RibonucZ/Hydroxyglut_hydro"/>
</dbReference>
<protein>
    <submittedName>
        <fullName evidence="6">Zn-dependent hydrolase, glyoxylase</fullName>
    </submittedName>
</protein>
<evidence type="ECO:0000256" key="3">
    <source>
        <dbReference type="ARBA" id="ARBA00022801"/>
    </source>
</evidence>
<evidence type="ECO:0000313" key="6">
    <source>
        <dbReference type="EMBL" id="AGL02101.1"/>
    </source>
</evidence>
<dbReference type="STRING" id="767817.Desgi_2697"/>
<keyword evidence="7" id="KW-1185">Reference proteome</keyword>
<organism evidence="6 7">
    <name type="scientific">Desulfoscipio gibsoniae DSM 7213</name>
    <dbReference type="NCBI Taxonomy" id="767817"/>
    <lineage>
        <taxon>Bacteria</taxon>
        <taxon>Bacillati</taxon>
        <taxon>Bacillota</taxon>
        <taxon>Clostridia</taxon>
        <taxon>Eubacteriales</taxon>
        <taxon>Desulfallaceae</taxon>
        <taxon>Desulfoscipio</taxon>
    </lineage>
</organism>
<evidence type="ECO:0000256" key="4">
    <source>
        <dbReference type="ARBA" id="ARBA00022833"/>
    </source>
</evidence>
<dbReference type="PANTHER" id="PTHR46233">
    <property type="entry name" value="HYDROXYACYLGLUTATHIONE HYDROLASE GLOC"/>
    <property type="match status" value="1"/>
</dbReference>
<dbReference type="SUPFAM" id="SSF56281">
    <property type="entry name" value="Metallo-hydrolase/oxidoreductase"/>
    <property type="match status" value="1"/>
</dbReference>
<dbReference type="KEGG" id="dgi:Desgi_2697"/>
<keyword evidence="3 6" id="KW-0378">Hydrolase</keyword>
<dbReference type="SMART" id="SM00849">
    <property type="entry name" value="Lactamase_B"/>
    <property type="match status" value="1"/>
</dbReference>
<dbReference type="eggNOG" id="COG0491">
    <property type="taxonomic scope" value="Bacteria"/>
</dbReference>
<dbReference type="RefSeq" id="WP_006521832.1">
    <property type="nucleotide sequence ID" value="NC_021184.1"/>
</dbReference>
<reference evidence="6 7" key="1">
    <citation type="submission" date="2012-01" db="EMBL/GenBank/DDBJ databases">
        <title>Complete sequence of Desulfotomaculum gibsoniae DSM 7213.</title>
        <authorList>
            <consortium name="US DOE Joint Genome Institute"/>
            <person name="Lucas S."/>
            <person name="Han J."/>
            <person name="Lapidus A."/>
            <person name="Cheng J.-F."/>
            <person name="Goodwin L."/>
            <person name="Pitluck S."/>
            <person name="Peters L."/>
            <person name="Ovchinnikova G."/>
            <person name="Teshima H."/>
            <person name="Detter J.C."/>
            <person name="Han C."/>
            <person name="Tapia R."/>
            <person name="Land M."/>
            <person name="Hauser L."/>
            <person name="Kyrpides N."/>
            <person name="Ivanova N."/>
            <person name="Pagani I."/>
            <person name="Parshina S."/>
            <person name="Plugge C."/>
            <person name="Muyzer G."/>
            <person name="Kuever J."/>
            <person name="Ivanova A."/>
            <person name="Nazina T."/>
            <person name="Klenk H.-P."/>
            <person name="Brambilla E."/>
            <person name="Spring S."/>
            <person name="Stams A.F."/>
            <person name="Woyke T."/>
        </authorList>
    </citation>
    <scope>NUCLEOTIDE SEQUENCE [LARGE SCALE GENOMIC DNA]</scope>
    <source>
        <strain evidence="6 7">DSM 7213</strain>
    </source>
</reference>